<sequence length="190" mass="22051">MNHYKNYFSYLYLLRGGFFFGVLLLTYCGDGDKYELNETDMNFVRVTDSLIGYAYDIPAEWREETPAEVKSISKIFKNIEFRIQPCRIFYDDSTNSILIVSRISFAGGNSVGQNAELYLEYLATRFNGNVNRYFINGHETAEIISELESNVNRKYLFEDEGELILFDFTTGRENNNNEIDIVINTVKKIP</sequence>
<protein>
    <submittedName>
        <fullName evidence="2">Uncharacterized protein</fullName>
    </submittedName>
</protein>
<dbReference type="STRING" id="1191523.MROS_2754"/>
<dbReference type="KEGG" id="mro:MROS_2754"/>
<dbReference type="RefSeq" id="WP_014857414.1">
    <property type="nucleotide sequence ID" value="NC_018178.1"/>
</dbReference>
<proteinExistence type="predicted"/>
<evidence type="ECO:0000256" key="1">
    <source>
        <dbReference type="SAM" id="Phobius"/>
    </source>
</evidence>
<feature type="transmembrane region" description="Helical" evidence="1">
    <location>
        <begin position="7"/>
        <end position="27"/>
    </location>
</feature>
<keyword evidence="3" id="KW-1185">Reference proteome</keyword>
<dbReference type="AlphaFoldDB" id="I6ZVF6"/>
<dbReference type="EMBL" id="CP003557">
    <property type="protein sequence ID" value="AFN75984.1"/>
    <property type="molecule type" value="Genomic_DNA"/>
</dbReference>
<organism evidence="2 3">
    <name type="scientific">Melioribacter roseus (strain DSM 23840 / JCM 17771 / VKM B-2668 / P3M-2)</name>
    <dbReference type="NCBI Taxonomy" id="1191523"/>
    <lineage>
        <taxon>Bacteria</taxon>
        <taxon>Pseudomonadati</taxon>
        <taxon>Ignavibacteriota</taxon>
        <taxon>Ignavibacteria</taxon>
        <taxon>Ignavibacteriales</taxon>
        <taxon>Melioribacteraceae</taxon>
        <taxon>Melioribacter</taxon>
    </lineage>
</organism>
<keyword evidence="1" id="KW-1133">Transmembrane helix</keyword>
<keyword evidence="1" id="KW-0472">Membrane</keyword>
<dbReference type="Proteomes" id="UP000009011">
    <property type="component" value="Chromosome"/>
</dbReference>
<evidence type="ECO:0000313" key="2">
    <source>
        <dbReference type="EMBL" id="AFN75984.1"/>
    </source>
</evidence>
<dbReference type="HOGENOM" id="CLU_1426488_0_0_10"/>
<evidence type="ECO:0000313" key="3">
    <source>
        <dbReference type="Proteomes" id="UP000009011"/>
    </source>
</evidence>
<accession>I6ZVF6</accession>
<name>I6ZVF6_MELRP</name>
<gene>
    <name evidence="2" type="ordered locus">MROS_2754</name>
</gene>
<keyword evidence="1" id="KW-0812">Transmembrane</keyword>
<reference evidence="2 3" key="1">
    <citation type="journal article" date="2013" name="PLoS ONE">
        <title>Genomic analysis of Melioribacter roseus, facultatively anaerobic organotrophic bacterium representing a novel deep lineage within Bacteriodetes/Chlorobi group.</title>
        <authorList>
            <person name="Kadnikov V.V."/>
            <person name="Mardanov A.V."/>
            <person name="Podosokorskaya O.A."/>
            <person name="Gavrilov S.N."/>
            <person name="Kublanov I.V."/>
            <person name="Beletsky A.V."/>
            <person name="Bonch-Osmolovskaya E.A."/>
            <person name="Ravin N.V."/>
        </authorList>
    </citation>
    <scope>NUCLEOTIDE SEQUENCE [LARGE SCALE GENOMIC DNA]</scope>
    <source>
        <strain evidence="3">JCM 17771 / P3M-2</strain>
    </source>
</reference>